<proteinExistence type="inferred from homology"/>
<keyword evidence="4" id="KW-0732">Signal</keyword>
<evidence type="ECO:0000256" key="3">
    <source>
        <dbReference type="ARBA" id="ARBA00022525"/>
    </source>
</evidence>
<dbReference type="Pfam" id="PF03022">
    <property type="entry name" value="MRJP"/>
    <property type="match status" value="1"/>
</dbReference>
<evidence type="ECO:0000313" key="5">
    <source>
        <dbReference type="EMBL" id="KAK3946991.1"/>
    </source>
</evidence>
<dbReference type="PANTHER" id="PTHR10009">
    <property type="entry name" value="PROTEIN YELLOW-RELATED"/>
    <property type="match status" value="1"/>
</dbReference>
<dbReference type="Proteomes" id="UP001303222">
    <property type="component" value="Unassembled WGS sequence"/>
</dbReference>
<dbReference type="InterPro" id="IPR011042">
    <property type="entry name" value="6-blade_b-propeller_TolB-like"/>
</dbReference>
<dbReference type="AlphaFoldDB" id="A0AAN6NKV6"/>
<feature type="signal peptide" evidence="4">
    <location>
        <begin position="1"/>
        <end position="19"/>
    </location>
</feature>
<dbReference type="EMBL" id="MU859452">
    <property type="protein sequence ID" value="KAK3946991.1"/>
    <property type="molecule type" value="Genomic_DNA"/>
</dbReference>
<dbReference type="GO" id="GO:0005576">
    <property type="term" value="C:extracellular region"/>
    <property type="evidence" value="ECO:0007669"/>
    <property type="project" value="UniProtKB-SubCell"/>
</dbReference>
<protein>
    <submittedName>
        <fullName evidence="5">Major royal jelly protein-domain-containing protein</fullName>
    </submittedName>
</protein>
<accession>A0AAN6NKV6</accession>
<evidence type="ECO:0000256" key="4">
    <source>
        <dbReference type="SAM" id="SignalP"/>
    </source>
</evidence>
<dbReference type="PANTHER" id="PTHR10009:SF18">
    <property type="entry name" value="PROTEIN YELLOW-LIKE PROTEIN"/>
    <property type="match status" value="1"/>
</dbReference>
<comment type="caution">
    <text evidence="5">The sequence shown here is derived from an EMBL/GenBank/DDBJ whole genome shotgun (WGS) entry which is preliminary data.</text>
</comment>
<feature type="chain" id="PRO_5042851752" evidence="4">
    <location>
        <begin position="20"/>
        <end position="456"/>
    </location>
</feature>
<dbReference type="InterPro" id="IPR017996">
    <property type="entry name" value="MRJP/yellow-related"/>
</dbReference>
<comment type="subcellular location">
    <subcellularLocation>
        <location evidence="1">Secreted</location>
    </subcellularLocation>
</comment>
<evidence type="ECO:0000313" key="6">
    <source>
        <dbReference type="Proteomes" id="UP001303222"/>
    </source>
</evidence>
<dbReference type="SUPFAM" id="SSF63829">
    <property type="entry name" value="Calcium-dependent phosphotriesterase"/>
    <property type="match status" value="1"/>
</dbReference>
<evidence type="ECO:0000256" key="2">
    <source>
        <dbReference type="ARBA" id="ARBA00009127"/>
    </source>
</evidence>
<keyword evidence="6" id="KW-1185">Reference proteome</keyword>
<gene>
    <name evidence="5" type="ORF">QBC32DRAFT_319376</name>
</gene>
<keyword evidence="3" id="KW-0964">Secreted</keyword>
<comment type="similarity">
    <text evidence="2">Belongs to the major royal jelly protein family.</text>
</comment>
<sequence>MARLTTLSFLLMQILAVNAGDHNNHPHNNYPHNFTFPADPGVFGPPLEAVHAYFGQWPEGIAVSSTGRLFSSFGGIDPANVNNGTPGIFAVGELTSPFTEKAYPSVEMNTPPCSGGAVDLTDPENPVGCGSADHLISVIGVVIDAQDRLWIVDTGRPAYIFPNGSEALLPSSYGGPKLVGVDLSTDTVFTTILFSPEVALPNDSLLDDVRFDLRPNITSSGAGVAYITDASLSGQNAIVVVDLGTGDAWRRLQGNPSVLPEPQFLPFVWGQPLYFVPDPGHPPTGNLSTTPPPGYLPVGADGIAISPDGETLFYAPLTSRNLYSVPTALLRRRDDAVEAELAAAVVDYGQTGFSDGMESDSNGLVYKGNQEANAVVAFDPSTGTTQTVVRDPRIGYVDSLSAADLGGRGWLYFTSNQLHLSAFFWSPPGSGGDRRRRPFALFRVPLLDEGGKIDEA</sequence>
<evidence type="ECO:0000256" key="1">
    <source>
        <dbReference type="ARBA" id="ARBA00004613"/>
    </source>
</evidence>
<organism evidence="5 6">
    <name type="scientific">Pseudoneurospora amorphoporcata</name>
    <dbReference type="NCBI Taxonomy" id="241081"/>
    <lineage>
        <taxon>Eukaryota</taxon>
        <taxon>Fungi</taxon>
        <taxon>Dikarya</taxon>
        <taxon>Ascomycota</taxon>
        <taxon>Pezizomycotina</taxon>
        <taxon>Sordariomycetes</taxon>
        <taxon>Sordariomycetidae</taxon>
        <taxon>Sordariales</taxon>
        <taxon>Sordariaceae</taxon>
        <taxon>Pseudoneurospora</taxon>
    </lineage>
</organism>
<reference evidence="5" key="2">
    <citation type="submission" date="2023-06" db="EMBL/GenBank/DDBJ databases">
        <authorList>
            <consortium name="Lawrence Berkeley National Laboratory"/>
            <person name="Mondo S.J."/>
            <person name="Hensen N."/>
            <person name="Bonometti L."/>
            <person name="Westerberg I."/>
            <person name="Brannstrom I.O."/>
            <person name="Guillou S."/>
            <person name="Cros-Aarteil S."/>
            <person name="Calhoun S."/>
            <person name="Haridas S."/>
            <person name="Kuo A."/>
            <person name="Pangilinan J."/>
            <person name="Riley R."/>
            <person name="Labutti K."/>
            <person name="Andreopoulos B."/>
            <person name="Lipzen A."/>
            <person name="Chen C."/>
            <person name="Yanf M."/>
            <person name="Daum C."/>
            <person name="Ng V."/>
            <person name="Clum A."/>
            <person name="Steindorff A."/>
            <person name="Ohm R."/>
            <person name="Martin F."/>
            <person name="Silar P."/>
            <person name="Natvig D."/>
            <person name="Lalanne C."/>
            <person name="Gautier V."/>
            <person name="Ament-Velasquez S.L."/>
            <person name="Kruys A."/>
            <person name="Hutchinson M.I."/>
            <person name="Powell A.J."/>
            <person name="Barry K."/>
            <person name="Miller A.N."/>
            <person name="Grigoriev I.V."/>
            <person name="Debuchy R."/>
            <person name="Gladieux P."/>
            <person name="Thoren M.H."/>
            <person name="Johannesson H."/>
        </authorList>
    </citation>
    <scope>NUCLEOTIDE SEQUENCE</scope>
    <source>
        <strain evidence="5">CBS 626.80</strain>
    </source>
</reference>
<reference evidence="5" key="1">
    <citation type="journal article" date="2023" name="Mol. Phylogenet. Evol.">
        <title>Genome-scale phylogeny and comparative genomics of the fungal order Sordariales.</title>
        <authorList>
            <person name="Hensen N."/>
            <person name="Bonometti L."/>
            <person name="Westerberg I."/>
            <person name="Brannstrom I.O."/>
            <person name="Guillou S."/>
            <person name="Cros-Aarteil S."/>
            <person name="Calhoun S."/>
            <person name="Haridas S."/>
            <person name="Kuo A."/>
            <person name="Mondo S."/>
            <person name="Pangilinan J."/>
            <person name="Riley R."/>
            <person name="LaButti K."/>
            <person name="Andreopoulos B."/>
            <person name="Lipzen A."/>
            <person name="Chen C."/>
            <person name="Yan M."/>
            <person name="Daum C."/>
            <person name="Ng V."/>
            <person name="Clum A."/>
            <person name="Steindorff A."/>
            <person name="Ohm R.A."/>
            <person name="Martin F."/>
            <person name="Silar P."/>
            <person name="Natvig D.O."/>
            <person name="Lalanne C."/>
            <person name="Gautier V."/>
            <person name="Ament-Velasquez S.L."/>
            <person name="Kruys A."/>
            <person name="Hutchinson M.I."/>
            <person name="Powell A.J."/>
            <person name="Barry K."/>
            <person name="Miller A.N."/>
            <person name="Grigoriev I.V."/>
            <person name="Debuchy R."/>
            <person name="Gladieux P."/>
            <person name="Hiltunen Thoren M."/>
            <person name="Johannesson H."/>
        </authorList>
    </citation>
    <scope>NUCLEOTIDE SEQUENCE</scope>
    <source>
        <strain evidence="5">CBS 626.80</strain>
    </source>
</reference>
<dbReference type="Gene3D" id="2.120.10.30">
    <property type="entry name" value="TolB, C-terminal domain"/>
    <property type="match status" value="1"/>
</dbReference>
<name>A0AAN6NKV6_9PEZI</name>